<organism evidence="2 3">
    <name type="scientific">Halopenitus salinus</name>
    <dbReference type="NCBI Taxonomy" id="1198295"/>
    <lineage>
        <taxon>Archaea</taxon>
        <taxon>Methanobacteriati</taxon>
        <taxon>Methanobacteriota</taxon>
        <taxon>Stenosarchaea group</taxon>
        <taxon>Halobacteria</taxon>
        <taxon>Halobacteriales</taxon>
        <taxon>Haloferacaceae</taxon>
        <taxon>Halopenitus</taxon>
    </lineage>
</organism>
<protein>
    <submittedName>
        <fullName evidence="2">Uncharacterized protein</fullName>
    </submittedName>
</protein>
<evidence type="ECO:0000313" key="2">
    <source>
        <dbReference type="EMBL" id="MFC6891371.1"/>
    </source>
</evidence>
<name>A0ABD5UWV6_9EURY</name>
<gene>
    <name evidence="2" type="ORF">ACFQE9_01840</name>
</gene>
<sequence length="66" mass="7131">MTPDDVIELFVAGIILVIGAFVVATISAPSIASILDNIIVEVISGLVYVMVVFVIIAMFYQLFKNI</sequence>
<dbReference type="Proteomes" id="UP001596296">
    <property type="component" value="Unassembled WGS sequence"/>
</dbReference>
<evidence type="ECO:0000313" key="3">
    <source>
        <dbReference type="Proteomes" id="UP001596296"/>
    </source>
</evidence>
<comment type="caution">
    <text evidence="2">The sequence shown here is derived from an EMBL/GenBank/DDBJ whole genome shotgun (WGS) entry which is preliminary data.</text>
</comment>
<keyword evidence="3" id="KW-1185">Reference proteome</keyword>
<keyword evidence="1" id="KW-0812">Transmembrane</keyword>
<dbReference type="EMBL" id="JBHSXL010000002">
    <property type="protein sequence ID" value="MFC6891371.1"/>
    <property type="molecule type" value="Genomic_DNA"/>
</dbReference>
<feature type="transmembrane region" description="Helical" evidence="1">
    <location>
        <begin position="6"/>
        <end position="26"/>
    </location>
</feature>
<reference evidence="2 3" key="1">
    <citation type="journal article" date="2019" name="Int. J. Syst. Evol. Microbiol.">
        <title>The Global Catalogue of Microorganisms (GCM) 10K type strain sequencing project: providing services to taxonomists for standard genome sequencing and annotation.</title>
        <authorList>
            <consortium name="The Broad Institute Genomics Platform"/>
            <consortium name="The Broad Institute Genome Sequencing Center for Infectious Disease"/>
            <person name="Wu L."/>
            <person name="Ma J."/>
        </authorList>
    </citation>
    <scope>NUCLEOTIDE SEQUENCE [LARGE SCALE GENOMIC DNA]</scope>
    <source>
        <strain evidence="2 3">SKJ47</strain>
    </source>
</reference>
<proteinExistence type="predicted"/>
<keyword evidence="1" id="KW-1133">Transmembrane helix</keyword>
<evidence type="ECO:0000256" key="1">
    <source>
        <dbReference type="SAM" id="Phobius"/>
    </source>
</evidence>
<dbReference type="AlphaFoldDB" id="A0ABD5UWV6"/>
<dbReference type="RefSeq" id="WP_379739468.1">
    <property type="nucleotide sequence ID" value="NZ_JBHSVN010000002.1"/>
</dbReference>
<feature type="transmembrane region" description="Helical" evidence="1">
    <location>
        <begin position="38"/>
        <end position="63"/>
    </location>
</feature>
<accession>A0ABD5UWV6</accession>
<keyword evidence="1" id="KW-0472">Membrane</keyword>